<dbReference type="InParanoid" id="A0A090CG97"/>
<dbReference type="InterPro" id="IPR027417">
    <property type="entry name" value="P-loop_NTPase"/>
</dbReference>
<dbReference type="AlphaFoldDB" id="A0A090CG97"/>
<protein>
    <recommendedName>
        <fullName evidence="4">Zona occludens toxin N-terminal domain-containing protein</fullName>
    </recommendedName>
</protein>
<sequence>MNTNKADTPDEEDILKTHLDLLDHQPERDELNEIKTTPVFTERVLWSLGWRPRPLTGIVFHYDTFTSDTGGSPCEAAWLSSNKAIKVRVLCPLKQRLDPLESFMVSAHADGYTMKDTKPQQQSQKPKESKAKGTNREPRSGQLTIVDLSCPCVTAEMACSLFNICLSLFLEQKADDVGRVIALDEAHKYMTNSAECQALTESLLATIRLQRHLGARVIIPTQEPTISPKLLDLCSVTIVHRFTSPDRLTALGRHLAGRAIWREISGPSPLISFLH</sequence>
<evidence type="ECO:0000256" key="1">
    <source>
        <dbReference type="SAM" id="MobiDB-lite"/>
    </source>
</evidence>
<dbReference type="Proteomes" id="UP000001197">
    <property type="component" value="Chromosome 1"/>
</dbReference>
<evidence type="ECO:0000313" key="2">
    <source>
        <dbReference type="EMBL" id="CDP24514.1"/>
    </source>
</evidence>
<reference evidence="2 3" key="1">
    <citation type="journal article" date="2008" name="Genome Biol.">
        <title>The genome sequence of the model ascomycete fungus Podospora anserina.</title>
        <authorList>
            <person name="Espagne E."/>
            <person name="Lespinet O."/>
            <person name="Malagnac F."/>
            <person name="Da Silva C."/>
            <person name="Jaillon O."/>
            <person name="Porcel B.M."/>
            <person name="Couloux A."/>
            <person name="Aury J.-M."/>
            <person name="Segurens B."/>
            <person name="Poulain J."/>
            <person name="Anthouard V."/>
            <person name="Grossetete S."/>
            <person name="Khalili H."/>
            <person name="Coppin E."/>
            <person name="Dequard-Chablat M."/>
            <person name="Picard M."/>
            <person name="Contamine V."/>
            <person name="Arnaise S."/>
            <person name="Bourdais A."/>
            <person name="Berteaux-Lecellier V."/>
            <person name="Gautheret D."/>
            <person name="de Vries R.P."/>
            <person name="Battaglia E."/>
            <person name="Coutinho P.M."/>
            <person name="Danchin E.G.J."/>
            <person name="Henrissat B."/>
            <person name="El Khoury R."/>
            <person name="Sainsard-Chanet A."/>
            <person name="Boivin A."/>
            <person name="Pinan-Lucarre B."/>
            <person name="Sellem C.H."/>
            <person name="Debuchy R."/>
            <person name="Wincker P."/>
            <person name="Weissenbach J."/>
            <person name="Silar P."/>
        </authorList>
    </citation>
    <scope>NUCLEOTIDE SEQUENCE [LARGE SCALE GENOMIC DNA]</scope>
    <source>
        <strain evidence="3">S / ATCC MYA-4624 / DSM 980 / FGSC 10383</strain>
    </source>
</reference>
<feature type="compositionally biased region" description="Basic and acidic residues" evidence="1">
    <location>
        <begin position="125"/>
        <end position="138"/>
    </location>
</feature>
<name>A0A090CG97_PODAN</name>
<proteinExistence type="predicted"/>
<reference evidence="3" key="2">
    <citation type="journal article" date="2014" name="Genetics">
        <title>Maintaining two mating types: Structure of the mating type locus and its role in heterokaryosis in Podospora anserina.</title>
        <authorList>
            <person name="Grognet P."/>
            <person name="Bidard F."/>
            <person name="Kuchly C."/>
            <person name="Tong L.C.H."/>
            <person name="Coppin E."/>
            <person name="Benkhali J.A."/>
            <person name="Couloux A."/>
            <person name="Wincker P."/>
            <person name="Debuchy R."/>
            <person name="Silar P."/>
        </authorList>
    </citation>
    <scope>GENOME REANNOTATION</scope>
    <source>
        <strain evidence="3">S / ATCC MYA-4624 / DSM 980 / FGSC 10383</strain>
    </source>
</reference>
<feature type="region of interest" description="Disordered" evidence="1">
    <location>
        <begin position="113"/>
        <end position="138"/>
    </location>
</feature>
<accession>A0A090CG97</accession>
<evidence type="ECO:0000313" key="3">
    <source>
        <dbReference type="Proteomes" id="UP000001197"/>
    </source>
</evidence>
<keyword evidence="3" id="KW-1185">Reference proteome</keyword>
<organism evidence="2 3">
    <name type="scientific">Podospora anserina (strain S / ATCC MYA-4624 / DSM 980 / FGSC 10383)</name>
    <name type="common">Pleurage anserina</name>
    <dbReference type="NCBI Taxonomy" id="515849"/>
    <lineage>
        <taxon>Eukaryota</taxon>
        <taxon>Fungi</taxon>
        <taxon>Dikarya</taxon>
        <taxon>Ascomycota</taxon>
        <taxon>Pezizomycotina</taxon>
        <taxon>Sordariomycetes</taxon>
        <taxon>Sordariomycetidae</taxon>
        <taxon>Sordariales</taxon>
        <taxon>Podosporaceae</taxon>
        <taxon>Podospora</taxon>
        <taxon>Podospora anserina</taxon>
    </lineage>
</organism>
<dbReference type="Gene3D" id="3.40.50.300">
    <property type="entry name" value="P-loop containing nucleotide triphosphate hydrolases"/>
    <property type="match status" value="1"/>
</dbReference>
<dbReference type="EMBL" id="FO904936">
    <property type="protein sequence ID" value="CDP24514.1"/>
    <property type="molecule type" value="Genomic_DNA"/>
</dbReference>
<evidence type="ECO:0008006" key="4">
    <source>
        <dbReference type="Google" id="ProtNLM"/>
    </source>
</evidence>